<evidence type="ECO:0000313" key="1">
    <source>
        <dbReference type="EMBL" id="GAX56575.1"/>
    </source>
</evidence>
<reference evidence="2" key="1">
    <citation type="submission" date="2017-05" db="EMBL/GenBank/DDBJ databases">
        <title>Streptomyces olivochromogenes NBRC 3561 whole genome shotgun sequence.</title>
        <authorList>
            <person name="Dohra H."/>
            <person name="Kodani S."/>
        </authorList>
    </citation>
    <scope>NUCLEOTIDE SEQUENCE [LARGE SCALE GENOMIC DNA]</scope>
    <source>
        <strain evidence="2">NBRC 3561</strain>
    </source>
</reference>
<dbReference type="Proteomes" id="UP000217446">
    <property type="component" value="Unassembled WGS sequence"/>
</dbReference>
<sequence>MTHWIHGPLPHHEEANVVFFRGTSLDALTQGLLGQRRKPLAYGTGTDWGLVMHDMLSWESGDYDLAHYGQLCPAGGELVVFEIEPCLAKAHGPSFQYLRDGRLITAFSFETPYYRVGKEPDLLLPALTAANLIDPADLDRDDNEERTVEAITGFFSLPELEMP</sequence>
<dbReference type="RefSeq" id="WP_067378024.1">
    <property type="nucleotide sequence ID" value="NZ_BDQI01000027.1"/>
</dbReference>
<comment type="caution">
    <text evidence="1">The sequence shown here is derived from an EMBL/GenBank/DDBJ whole genome shotgun (WGS) entry which is preliminary data.</text>
</comment>
<evidence type="ECO:0000313" key="2">
    <source>
        <dbReference type="Proteomes" id="UP000217446"/>
    </source>
</evidence>
<gene>
    <name evidence="1" type="ORF">SO3561_08143</name>
</gene>
<proteinExistence type="predicted"/>
<protein>
    <submittedName>
        <fullName evidence="1">Uncharacterized protein</fullName>
    </submittedName>
</protein>
<dbReference type="Pfam" id="PF20062">
    <property type="entry name" value="DUF6461"/>
    <property type="match status" value="1"/>
</dbReference>
<dbReference type="AlphaFoldDB" id="A0A250VR00"/>
<organism evidence="1 2">
    <name type="scientific">Streptomyces olivochromogenes</name>
    <dbReference type="NCBI Taxonomy" id="1963"/>
    <lineage>
        <taxon>Bacteria</taxon>
        <taxon>Bacillati</taxon>
        <taxon>Actinomycetota</taxon>
        <taxon>Actinomycetes</taxon>
        <taxon>Kitasatosporales</taxon>
        <taxon>Streptomycetaceae</taxon>
        <taxon>Streptomyces</taxon>
    </lineage>
</organism>
<dbReference type="EMBL" id="BDQI01000027">
    <property type="protein sequence ID" value="GAX56575.1"/>
    <property type="molecule type" value="Genomic_DNA"/>
</dbReference>
<dbReference type="InterPro" id="IPR045592">
    <property type="entry name" value="DUF6461"/>
</dbReference>
<accession>A0A250VR00</accession>
<name>A0A250VR00_STROL</name>
<keyword evidence="2" id="KW-1185">Reference proteome</keyword>